<protein>
    <submittedName>
        <fullName evidence="9">Membrane protein</fullName>
    </submittedName>
</protein>
<dbReference type="PROSITE" id="PS50156">
    <property type="entry name" value="SSD"/>
    <property type="match status" value="1"/>
</dbReference>
<dbReference type="InterPro" id="IPR000731">
    <property type="entry name" value="SSD"/>
</dbReference>
<keyword evidence="6 7" id="KW-0472">Membrane</keyword>
<organism evidence="9 10">
    <name type="scientific">Actinocatenispora sera</name>
    <dbReference type="NCBI Taxonomy" id="390989"/>
    <lineage>
        <taxon>Bacteria</taxon>
        <taxon>Bacillati</taxon>
        <taxon>Actinomycetota</taxon>
        <taxon>Actinomycetes</taxon>
        <taxon>Micromonosporales</taxon>
        <taxon>Micromonosporaceae</taxon>
        <taxon>Actinocatenispora</taxon>
    </lineage>
</organism>
<proteinExistence type="inferred from homology"/>
<evidence type="ECO:0000313" key="9">
    <source>
        <dbReference type="EMBL" id="BCJ32163.1"/>
    </source>
</evidence>
<dbReference type="Pfam" id="PF03176">
    <property type="entry name" value="MMPL"/>
    <property type="match status" value="2"/>
</dbReference>
<feature type="transmembrane region" description="Helical" evidence="7">
    <location>
        <begin position="636"/>
        <end position="653"/>
    </location>
</feature>
<evidence type="ECO:0000256" key="3">
    <source>
        <dbReference type="ARBA" id="ARBA00022475"/>
    </source>
</evidence>
<keyword evidence="4 7" id="KW-0812">Transmembrane</keyword>
<dbReference type="InterPro" id="IPR050545">
    <property type="entry name" value="Mycobact_MmpL"/>
</dbReference>
<feature type="transmembrane region" description="Helical" evidence="7">
    <location>
        <begin position="519"/>
        <end position="538"/>
    </location>
</feature>
<dbReference type="PANTHER" id="PTHR33406:SF11">
    <property type="entry name" value="MEMBRANE PROTEIN SCO6666-RELATED"/>
    <property type="match status" value="1"/>
</dbReference>
<evidence type="ECO:0000313" key="10">
    <source>
        <dbReference type="Proteomes" id="UP000680750"/>
    </source>
</evidence>
<accession>A0A810LA58</accession>
<feature type="transmembrane region" description="Helical" evidence="7">
    <location>
        <begin position="366"/>
        <end position="383"/>
    </location>
</feature>
<dbReference type="InterPro" id="IPR001036">
    <property type="entry name" value="Acrflvin-R"/>
</dbReference>
<evidence type="ECO:0000259" key="8">
    <source>
        <dbReference type="PROSITE" id="PS50156"/>
    </source>
</evidence>
<gene>
    <name evidence="9" type="ORF">Asera_62710</name>
</gene>
<comment type="similarity">
    <text evidence="2">Belongs to the resistance-nodulation-cell division (RND) (TC 2.A.6) family. MmpL subfamily.</text>
</comment>
<evidence type="ECO:0000256" key="7">
    <source>
        <dbReference type="SAM" id="Phobius"/>
    </source>
</evidence>
<keyword evidence="5 7" id="KW-1133">Transmembrane helix</keyword>
<keyword evidence="3" id="KW-1003">Cell membrane</keyword>
<feature type="transmembrane region" description="Helical" evidence="7">
    <location>
        <begin position="203"/>
        <end position="223"/>
    </location>
</feature>
<dbReference type="KEGG" id="aser:Asera_62710"/>
<feature type="transmembrane region" description="Helical" evidence="7">
    <location>
        <begin position="178"/>
        <end position="196"/>
    </location>
</feature>
<evidence type="ECO:0000256" key="4">
    <source>
        <dbReference type="ARBA" id="ARBA00022692"/>
    </source>
</evidence>
<feature type="domain" description="SSD" evidence="8">
    <location>
        <begin position="213"/>
        <end position="327"/>
    </location>
</feature>
<feature type="transmembrane region" description="Helical" evidence="7">
    <location>
        <begin position="583"/>
        <end position="604"/>
    </location>
</feature>
<dbReference type="Gene3D" id="1.20.1640.10">
    <property type="entry name" value="Multidrug efflux transporter AcrB transmembrane domain"/>
    <property type="match status" value="2"/>
</dbReference>
<feature type="transmembrane region" description="Helical" evidence="7">
    <location>
        <begin position="550"/>
        <end position="571"/>
    </location>
</feature>
<dbReference type="GO" id="GO:0022857">
    <property type="term" value="F:transmembrane transporter activity"/>
    <property type="evidence" value="ECO:0007669"/>
    <property type="project" value="InterPro"/>
</dbReference>
<dbReference type="OrthoDB" id="7051771at2"/>
<name>A0A810LA58_9ACTN</name>
<dbReference type="EMBL" id="AP023354">
    <property type="protein sequence ID" value="BCJ32163.1"/>
    <property type="molecule type" value="Genomic_DNA"/>
</dbReference>
<evidence type="ECO:0000256" key="5">
    <source>
        <dbReference type="ARBA" id="ARBA00022989"/>
    </source>
</evidence>
<keyword evidence="10" id="KW-1185">Reference proteome</keyword>
<feature type="transmembrane region" description="Helical" evidence="7">
    <location>
        <begin position="271"/>
        <end position="294"/>
    </location>
</feature>
<dbReference type="PRINTS" id="PR00702">
    <property type="entry name" value="ACRIFLAVINRP"/>
</dbReference>
<reference evidence="9" key="1">
    <citation type="submission" date="2020-08" db="EMBL/GenBank/DDBJ databases">
        <title>Whole genome shotgun sequence of Actinocatenispora sera NBRC 101916.</title>
        <authorList>
            <person name="Komaki H."/>
            <person name="Tamura T."/>
        </authorList>
    </citation>
    <scope>NUCLEOTIDE SEQUENCE</scope>
    <source>
        <strain evidence="9">NBRC 101916</strain>
    </source>
</reference>
<evidence type="ECO:0000256" key="1">
    <source>
        <dbReference type="ARBA" id="ARBA00004651"/>
    </source>
</evidence>
<evidence type="ECO:0000256" key="6">
    <source>
        <dbReference type="ARBA" id="ARBA00023136"/>
    </source>
</evidence>
<feature type="transmembrane region" description="Helical" evidence="7">
    <location>
        <begin position="300"/>
        <end position="327"/>
    </location>
</feature>
<dbReference type="Proteomes" id="UP000680750">
    <property type="component" value="Chromosome"/>
</dbReference>
<feature type="transmembrane region" description="Helical" evidence="7">
    <location>
        <begin position="229"/>
        <end position="250"/>
    </location>
</feature>
<dbReference type="GO" id="GO:0005886">
    <property type="term" value="C:plasma membrane"/>
    <property type="evidence" value="ECO:0007669"/>
    <property type="project" value="UniProtKB-SubCell"/>
</dbReference>
<comment type="subcellular location">
    <subcellularLocation>
        <location evidence="1">Cell membrane</location>
        <topology evidence="1">Multi-pass membrane protein</topology>
    </subcellularLocation>
</comment>
<dbReference type="PANTHER" id="PTHR33406">
    <property type="entry name" value="MEMBRANE PROTEIN MJ1562-RELATED"/>
    <property type="match status" value="1"/>
</dbReference>
<evidence type="ECO:0000256" key="2">
    <source>
        <dbReference type="ARBA" id="ARBA00010157"/>
    </source>
</evidence>
<dbReference type="InterPro" id="IPR004869">
    <property type="entry name" value="MMPL_dom"/>
</dbReference>
<dbReference type="AlphaFoldDB" id="A0A810LA58"/>
<dbReference type="SUPFAM" id="SSF82866">
    <property type="entry name" value="Multidrug efflux transporter AcrB transmembrane domain"/>
    <property type="match status" value="2"/>
</dbReference>
<sequence length="723" mass="75063">MSGLLYRLGRFAHCRRWWVIAAWLVVLVGMATAAVTLRGTLADTFSVPGTPAQQTIDQLHRSFPAASGGSAQVVVQAPAGHNLLEPDIQREVSAASARLDHLDGVVGALSPYQAKTISGGDHRTGYISIQFVQPDQEVGDATKDRIQHLAGQLRHDGLRAEVGGQAFSSASQVGGTEAIGVVVAVVVLLIVFGSLIPALLPLVTALVGVGIGYLGITALSGAISMNSVAPVLALMIGLAVGIDYALFVVSRHRGQLRAGMPVGESIGRANATAGSAVVFAGTTVFIALAALSVVNIPFLTIMGLAAAGTVIVSVLVAVTLLPALLAVAGRRLDAVPLPILRRRQDRAGGQRGLGARWAGFVTRRRVPVVIAGLIVLGVLAIPAPKLSLGLPDAGAEPAGSGSRAAYELIADNFGPGFNGPLVVAADLRGTAAPAKAALAVRQRLAGKGVTAVAAPTFNADRTTAIITVIPSTGPNDAQTKDLVQRIRDDAGSIHRATGARIGVTGSTALYIDISSRLSAALPVFVLIVVGLSLVLLAFAFRSLLVPVKAAVGFVLSLLAAIGGVVAVYQWGWLAGAFHVAESGWVLSFLPILLIGVLFGLAMDYEVFLVSRMREEHNRHGDPQAAVRTGFRHGARVVTAAALIMISVFAGFVFGDNTTVASMGFALALGVLLDAFLVRMTLVPAVMSLLGRAAWWLPRWLDRILPRVDVEGAPEPDRTPQPVA</sequence>
<dbReference type="RefSeq" id="WP_051802485.1">
    <property type="nucleotide sequence ID" value="NZ_AP023354.1"/>
</dbReference>